<dbReference type="CDD" id="cd06170">
    <property type="entry name" value="LuxR_C_like"/>
    <property type="match status" value="1"/>
</dbReference>
<evidence type="ECO:0000256" key="2">
    <source>
        <dbReference type="ARBA" id="ARBA00023125"/>
    </source>
</evidence>
<dbReference type="PROSITE" id="PS50110">
    <property type="entry name" value="RESPONSE_REGULATORY"/>
    <property type="match status" value="1"/>
</dbReference>
<dbReference type="InterPro" id="IPR011006">
    <property type="entry name" value="CheY-like_superfamily"/>
</dbReference>
<reference evidence="7" key="1">
    <citation type="submission" date="2015-11" db="EMBL/GenBank/DDBJ databases">
        <authorList>
            <person name="Varghese N."/>
        </authorList>
    </citation>
    <scope>NUCLEOTIDE SEQUENCE [LARGE SCALE GENOMIC DNA]</scope>
    <source>
        <strain evidence="7">DSM 45899</strain>
    </source>
</reference>
<dbReference type="SUPFAM" id="SSF52172">
    <property type="entry name" value="CheY-like"/>
    <property type="match status" value="1"/>
</dbReference>
<dbReference type="GO" id="GO:0000160">
    <property type="term" value="P:phosphorelay signal transduction system"/>
    <property type="evidence" value="ECO:0007669"/>
    <property type="project" value="InterPro"/>
</dbReference>
<dbReference type="RefSeq" id="WP_091283491.1">
    <property type="nucleotide sequence ID" value="NZ_FAOZ01000027.1"/>
</dbReference>
<sequence>MASSLSLLVIDDHRIFAEALCLALGLEPDVRSVAKAHTGRDGLAMAAALDITAAVVDLDLPDLDGIEVVTRLGVLRPAARIVVLTAHARPDLAQRAVAAGAAAFLPKEAPLVRITAALRGQGGDEPVVDLGAARPASVGHVGLTPRELDVLRQLAQGRDAQQTAATLGISLYTARDHIKALMAKLGARSQLEAVVSATSLGLVTVGSRY</sequence>
<evidence type="ECO:0000313" key="6">
    <source>
        <dbReference type="EMBL" id="CUU59413.1"/>
    </source>
</evidence>
<dbReference type="SMART" id="SM00448">
    <property type="entry name" value="REC"/>
    <property type="match status" value="1"/>
</dbReference>
<dbReference type="SUPFAM" id="SSF46894">
    <property type="entry name" value="C-terminal effector domain of the bipartite response regulators"/>
    <property type="match status" value="1"/>
</dbReference>
<protein>
    <submittedName>
        <fullName evidence="6">DNA-binding response regulator, NarL/FixJ family, contains REC and HTH domains</fullName>
    </submittedName>
</protein>
<evidence type="ECO:0000256" key="3">
    <source>
        <dbReference type="PROSITE-ProRule" id="PRU00169"/>
    </source>
</evidence>
<dbReference type="Pfam" id="PF00072">
    <property type="entry name" value="Response_reg"/>
    <property type="match status" value="1"/>
</dbReference>
<accession>A0A0S4QUW4</accession>
<feature type="modified residue" description="4-aspartylphosphate" evidence="3">
    <location>
        <position position="57"/>
    </location>
</feature>
<feature type="domain" description="Response regulatory" evidence="5">
    <location>
        <begin position="6"/>
        <end position="122"/>
    </location>
</feature>
<dbReference type="InterPro" id="IPR001789">
    <property type="entry name" value="Sig_transdc_resp-reg_receiver"/>
</dbReference>
<evidence type="ECO:0000259" key="5">
    <source>
        <dbReference type="PROSITE" id="PS50110"/>
    </source>
</evidence>
<dbReference type="Gene3D" id="3.40.50.2300">
    <property type="match status" value="1"/>
</dbReference>
<feature type="domain" description="HTH luxR-type" evidence="4">
    <location>
        <begin position="136"/>
        <end position="201"/>
    </location>
</feature>
<dbReference type="Proteomes" id="UP000198802">
    <property type="component" value="Unassembled WGS sequence"/>
</dbReference>
<dbReference type="InterPro" id="IPR000792">
    <property type="entry name" value="Tscrpt_reg_LuxR_C"/>
</dbReference>
<keyword evidence="7" id="KW-1185">Reference proteome</keyword>
<name>A0A0S4QUW4_9ACTN</name>
<proteinExistence type="predicted"/>
<dbReference type="InterPro" id="IPR036388">
    <property type="entry name" value="WH-like_DNA-bd_sf"/>
</dbReference>
<dbReference type="InterPro" id="IPR058245">
    <property type="entry name" value="NreC/VraR/RcsB-like_REC"/>
</dbReference>
<dbReference type="PRINTS" id="PR00038">
    <property type="entry name" value="HTHLUXR"/>
</dbReference>
<dbReference type="SMART" id="SM00421">
    <property type="entry name" value="HTH_LUXR"/>
    <property type="match status" value="1"/>
</dbReference>
<gene>
    <name evidence="6" type="ORF">Ga0074812_12790</name>
</gene>
<dbReference type="PANTHER" id="PTHR43214:SF42">
    <property type="entry name" value="TRANSCRIPTIONAL REGULATORY PROTEIN DESR"/>
    <property type="match status" value="1"/>
</dbReference>
<dbReference type="GO" id="GO:0006355">
    <property type="term" value="P:regulation of DNA-templated transcription"/>
    <property type="evidence" value="ECO:0007669"/>
    <property type="project" value="InterPro"/>
</dbReference>
<dbReference type="InterPro" id="IPR016032">
    <property type="entry name" value="Sig_transdc_resp-reg_C-effctor"/>
</dbReference>
<dbReference type="AlphaFoldDB" id="A0A0S4QUW4"/>
<dbReference type="GO" id="GO:0003677">
    <property type="term" value="F:DNA binding"/>
    <property type="evidence" value="ECO:0007669"/>
    <property type="project" value="UniProtKB-KW"/>
</dbReference>
<dbReference type="Pfam" id="PF00196">
    <property type="entry name" value="GerE"/>
    <property type="match status" value="1"/>
</dbReference>
<keyword evidence="1 3" id="KW-0597">Phosphoprotein</keyword>
<dbReference type="CDD" id="cd17535">
    <property type="entry name" value="REC_NarL-like"/>
    <property type="match status" value="1"/>
</dbReference>
<evidence type="ECO:0000259" key="4">
    <source>
        <dbReference type="PROSITE" id="PS50043"/>
    </source>
</evidence>
<organism evidence="6 7">
    <name type="scientific">Parafrankia irregularis</name>
    <dbReference type="NCBI Taxonomy" id="795642"/>
    <lineage>
        <taxon>Bacteria</taxon>
        <taxon>Bacillati</taxon>
        <taxon>Actinomycetota</taxon>
        <taxon>Actinomycetes</taxon>
        <taxon>Frankiales</taxon>
        <taxon>Frankiaceae</taxon>
        <taxon>Parafrankia</taxon>
    </lineage>
</organism>
<keyword evidence="2 6" id="KW-0238">DNA-binding</keyword>
<dbReference type="InterPro" id="IPR039420">
    <property type="entry name" value="WalR-like"/>
</dbReference>
<evidence type="ECO:0000256" key="1">
    <source>
        <dbReference type="ARBA" id="ARBA00022553"/>
    </source>
</evidence>
<dbReference type="Gene3D" id="1.10.10.10">
    <property type="entry name" value="Winged helix-like DNA-binding domain superfamily/Winged helix DNA-binding domain"/>
    <property type="match status" value="1"/>
</dbReference>
<dbReference type="PANTHER" id="PTHR43214">
    <property type="entry name" value="TWO-COMPONENT RESPONSE REGULATOR"/>
    <property type="match status" value="1"/>
</dbReference>
<dbReference type="PROSITE" id="PS50043">
    <property type="entry name" value="HTH_LUXR_2"/>
    <property type="match status" value="1"/>
</dbReference>
<evidence type="ECO:0000313" key="7">
    <source>
        <dbReference type="Proteomes" id="UP000198802"/>
    </source>
</evidence>
<dbReference type="EMBL" id="FAOZ01000027">
    <property type="protein sequence ID" value="CUU59413.1"/>
    <property type="molecule type" value="Genomic_DNA"/>
</dbReference>